<dbReference type="AlphaFoldDB" id="A0A2P6R6U2"/>
<organism evidence="2 3">
    <name type="scientific">Rosa chinensis</name>
    <name type="common">China rose</name>
    <dbReference type="NCBI Taxonomy" id="74649"/>
    <lineage>
        <taxon>Eukaryota</taxon>
        <taxon>Viridiplantae</taxon>
        <taxon>Streptophyta</taxon>
        <taxon>Embryophyta</taxon>
        <taxon>Tracheophyta</taxon>
        <taxon>Spermatophyta</taxon>
        <taxon>Magnoliopsida</taxon>
        <taxon>eudicotyledons</taxon>
        <taxon>Gunneridae</taxon>
        <taxon>Pentapetalae</taxon>
        <taxon>rosids</taxon>
        <taxon>fabids</taxon>
        <taxon>Rosales</taxon>
        <taxon>Rosaceae</taxon>
        <taxon>Rosoideae</taxon>
        <taxon>Rosoideae incertae sedis</taxon>
        <taxon>Rosa</taxon>
    </lineage>
</organism>
<keyword evidence="3" id="KW-1185">Reference proteome</keyword>
<dbReference type="Gramene" id="PRQ42119">
    <property type="protein sequence ID" value="PRQ42119"/>
    <property type="gene ID" value="RchiOBHm_Chr3g0454161"/>
</dbReference>
<name>A0A2P6R6U2_ROSCH</name>
<proteinExistence type="predicted"/>
<evidence type="ECO:0000313" key="3">
    <source>
        <dbReference type="Proteomes" id="UP000238479"/>
    </source>
</evidence>
<feature type="signal peptide" evidence="1">
    <location>
        <begin position="1"/>
        <end position="22"/>
    </location>
</feature>
<feature type="chain" id="PRO_5015200482" evidence="1">
    <location>
        <begin position="23"/>
        <end position="49"/>
    </location>
</feature>
<evidence type="ECO:0000313" key="2">
    <source>
        <dbReference type="EMBL" id="PRQ42119.1"/>
    </source>
</evidence>
<comment type="caution">
    <text evidence="2">The sequence shown here is derived from an EMBL/GenBank/DDBJ whole genome shotgun (WGS) entry which is preliminary data.</text>
</comment>
<accession>A0A2P6R6U2</accession>
<dbReference type="Proteomes" id="UP000238479">
    <property type="component" value="Chromosome 3"/>
</dbReference>
<evidence type="ECO:0000256" key="1">
    <source>
        <dbReference type="SAM" id="SignalP"/>
    </source>
</evidence>
<dbReference type="PROSITE" id="PS51257">
    <property type="entry name" value="PROKAR_LIPOPROTEIN"/>
    <property type="match status" value="1"/>
</dbReference>
<keyword evidence="1" id="KW-0732">Signal</keyword>
<protein>
    <submittedName>
        <fullName evidence="2">Uncharacterized protein</fullName>
    </submittedName>
</protein>
<gene>
    <name evidence="2" type="ORF">RchiOBHm_Chr3g0454161</name>
</gene>
<dbReference type="EMBL" id="PDCK01000041">
    <property type="protein sequence ID" value="PRQ42119.1"/>
    <property type="molecule type" value="Genomic_DNA"/>
</dbReference>
<reference evidence="2 3" key="1">
    <citation type="journal article" date="2018" name="Nat. Genet.">
        <title>The Rosa genome provides new insights in the design of modern roses.</title>
        <authorList>
            <person name="Bendahmane M."/>
        </authorList>
    </citation>
    <scope>NUCLEOTIDE SEQUENCE [LARGE SCALE GENOMIC DNA]</scope>
    <source>
        <strain evidence="3">cv. Old Blush</strain>
    </source>
</reference>
<sequence length="49" mass="5701">MGKVFRSLLFASFLLPPGLTLASFQGCKRAEENLNRRMEKKRREELSDE</sequence>